<accession>A0A6B9F6B7</accession>
<evidence type="ECO:0000256" key="2">
    <source>
        <dbReference type="ARBA" id="ARBA00022723"/>
    </source>
</evidence>
<dbReference type="InterPro" id="IPR051121">
    <property type="entry name" value="FAH"/>
</dbReference>
<dbReference type="Proteomes" id="UP000428325">
    <property type="component" value="Chromosome"/>
</dbReference>
<sequence length="299" mass="32469">MRLGQFSTSASERPWCGVIVDDETVVDLASAGHAAGIDVPRRLSSLLDRWNWAEKASMAVAYATETGTGLVSREDCRRHAPVTDPGKVVCVGLNYEDHARELDLAIPDEPVLFSKFPTAVTGPGDEVTWDPTYTSQVDYEAELVGVVGREARDVPVEDAWEYLAGITVGNDVTARDLQERDGQWVRGKSLDTFAPIGPDLVTLDEVDDPHDLDVWTELDGERLQDSTTANFIFGLDELLAACSRAFTLHPGDLLFTGTPPGVGTSRDPPVSLDDGDHVTVGLEGVGELTNVCRHRSPQR</sequence>
<dbReference type="Gene3D" id="3.90.850.10">
    <property type="entry name" value="Fumarylacetoacetase-like, C-terminal domain"/>
    <property type="match status" value="1"/>
</dbReference>
<keyword evidence="5" id="KW-1185">Reference proteome</keyword>
<reference evidence="4 5" key="1">
    <citation type="submission" date="2018-12" db="EMBL/GenBank/DDBJ databases">
        <title>Complete genome sequence of Haloplanus rallus MBLA0036.</title>
        <authorList>
            <person name="Nam Y.-d."/>
            <person name="Kang J."/>
            <person name="Chung W.-H."/>
            <person name="Park Y.S."/>
        </authorList>
    </citation>
    <scope>NUCLEOTIDE SEQUENCE [LARGE SCALE GENOMIC DNA]</scope>
    <source>
        <strain evidence="4 5">MBLA0036</strain>
    </source>
</reference>
<dbReference type="EMBL" id="CP034345">
    <property type="protein sequence ID" value="QGX96056.1"/>
    <property type="molecule type" value="Genomic_DNA"/>
</dbReference>
<dbReference type="SUPFAM" id="SSF56529">
    <property type="entry name" value="FAH"/>
    <property type="match status" value="1"/>
</dbReference>
<dbReference type="GO" id="GO:0046872">
    <property type="term" value="F:metal ion binding"/>
    <property type="evidence" value="ECO:0007669"/>
    <property type="project" value="UniProtKB-KW"/>
</dbReference>
<dbReference type="Pfam" id="PF01557">
    <property type="entry name" value="FAA_hydrolase"/>
    <property type="match status" value="1"/>
</dbReference>
<organism evidence="4 5">
    <name type="scientific">Haloplanus rallus</name>
    <dbReference type="NCBI Taxonomy" id="1816183"/>
    <lineage>
        <taxon>Archaea</taxon>
        <taxon>Methanobacteriati</taxon>
        <taxon>Methanobacteriota</taxon>
        <taxon>Stenosarchaea group</taxon>
        <taxon>Halobacteria</taxon>
        <taxon>Halobacteriales</taxon>
        <taxon>Haloferacaceae</taxon>
        <taxon>Haloplanus</taxon>
    </lineage>
</organism>
<dbReference type="RefSeq" id="WP_157690516.1">
    <property type="nucleotide sequence ID" value="NZ_CP034345.1"/>
</dbReference>
<keyword evidence="2" id="KW-0479">Metal-binding</keyword>
<comment type="similarity">
    <text evidence="1">Belongs to the FAH family.</text>
</comment>
<evidence type="ECO:0000313" key="4">
    <source>
        <dbReference type="EMBL" id="QGX96056.1"/>
    </source>
</evidence>
<dbReference type="PANTHER" id="PTHR42796">
    <property type="entry name" value="FUMARYLACETOACETATE HYDROLASE DOMAIN-CONTAINING PROTEIN 2A-RELATED"/>
    <property type="match status" value="1"/>
</dbReference>
<dbReference type="AlphaFoldDB" id="A0A6B9F6B7"/>
<dbReference type="FunFam" id="3.90.850.10:FF:000002">
    <property type="entry name" value="2-hydroxyhepta-2,4-diene-1,7-dioate isomerase"/>
    <property type="match status" value="1"/>
</dbReference>
<gene>
    <name evidence="4" type="ORF">EI982_15350</name>
</gene>
<dbReference type="GO" id="GO:0016787">
    <property type="term" value="F:hydrolase activity"/>
    <property type="evidence" value="ECO:0007669"/>
    <property type="project" value="UniProtKB-KW"/>
</dbReference>
<feature type="domain" description="Fumarylacetoacetase-like C-terminal" evidence="3">
    <location>
        <begin position="87"/>
        <end position="291"/>
    </location>
</feature>
<dbReference type="GO" id="GO:0019752">
    <property type="term" value="P:carboxylic acid metabolic process"/>
    <property type="evidence" value="ECO:0007669"/>
    <property type="project" value="UniProtKB-ARBA"/>
</dbReference>
<evidence type="ECO:0000259" key="3">
    <source>
        <dbReference type="Pfam" id="PF01557"/>
    </source>
</evidence>
<protein>
    <submittedName>
        <fullName evidence="4">FAA hydrolase family protein</fullName>
    </submittedName>
</protein>
<dbReference type="GeneID" id="99243828"/>
<dbReference type="KEGG" id="hra:EI982_15350"/>
<keyword evidence="4" id="KW-0378">Hydrolase</keyword>
<evidence type="ECO:0000313" key="5">
    <source>
        <dbReference type="Proteomes" id="UP000428325"/>
    </source>
</evidence>
<proteinExistence type="inferred from homology"/>
<dbReference type="PANTHER" id="PTHR42796:SF4">
    <property type="entry name" value="FUMARYLACETOACETATE HYDROLASE DOMAIN-CONTAINING PROTEIN 2A"/>
    <property type="match status" value="1"/>
</dbReference>
<dbReference type="OrthoDB" id="6242at2157"/>
<dbReference type="GO" id="GO:0016853">
    <property type="term" value="F:isomerase activity"/>
    <property type="evidence" value="ECO:0007669"/>
    <property type="project" value="UniProtKB-ARBA"/>
</dbReference>
<evidence type="ECO:0000256" key="1">
    <source>
        <dbReference type="ARBA" id="ARBA00010211"/>
    </source>
</evidence>
<name>A0A6B9F6B7_9EURY</name>
<dbReference type="InterPro" id="IPR036663">
    <property type="entry name" value="Fumarylacetoacetase_C_sf"/>
</dbReference>
<dbReference type="InterPro" id="IPR011234">
    <property type="entry name" value="Fumarylacetoacetase-like_C"/>
</dbReference>